<evidence type="ECO:0000313" key="2">
    <source>
        <dbReference type="Proteomes" id="UP000593966"/>
    </source>
</evidence>
<protein>
    <submittedName>
        <fullName evidence="1">Uncharacterized protein</fullName>
    </submittedName>
</protein>
<reference evidence="1 2" key="1">
    <citation type="submission" date="2020-02" db="EMBL/GenBank/DDBJ databases">
        <title>Tigecycline-resistant Acinetobacter species from pigs and migratory birds.</title>
        <authorList>
            <person name="Chen C."/>
            <person name="Sun J."/>
            <person name="Liao X.-P."/>
            <person name="Liu Y.-H."/>
        </authorList>
    </citation>
    <scope>NUCLEOTIDE SEQUENCE [LARGE SCALE GENOMIC DNA]</scope>
    <source>
        <strain evidence="1 2">YH12207_T</strain>
    </source>
</reference>
<accession>A0A7S6VUV2</accession>
<evidence type="ECO:0000313" key="1">
    <source>
        <dbReference type="EMBL" id="QOW45152.1"/>
    </source>
</evidence>
<dbReference type="AlphaFoldDB" id="A0A7S6VUV2"/>
<sequence>MSISSPLEQFTKQLELKLTLGQHYQQPIHVPAPISEFVSDEQDVLDLNLQWTLFQVSAQQAYPCSAQQLARLADDETPFTPSKRGMNSLIKSIVQLNQYNFQYDKPVWMNYLLHLIRLQKQAIAPHLVLDVLNVANNDVLLAATLPERSYKLQDLRQDNRLKVAKILHQTLILQQPIDEEDAKFASLSKGPAERLLQNLALEHADFIHQNFEALWKRIDKEQRKDWIENTPFSFFAPHVAYLTALHQKKPEQALGQGLHYLFLHDSEHTYTQKMLQLLENVIEFDAKNRCMIVRMSIELDEQLQQLNIIDYTANGNERKVIKELDIEENLIKFSQSSKAEDYLYFILKAMPLSYWQQIFPTWESLLKLKYKNQRNHILDAFCFRCFHEQRADLATWLYENDQEELESIRFASNMQYLYPLLSIEKRDHLMVQHLRQARKRHEPDFLLDVWKRLPLPASEIGVLSKELTERLLAEIYLQEEQEYAYLLHPLYEWLVVYGYPTEISPLKDLDSSRFDILNSIAKQKVAILNKQ</sequence>
<gene>
    <name evidence="1" type="ORF">G0028_04120</name>
</gene>
<keyword evidence="2" id="KW-1185">Reference proteome</keyword>
<proteinExistence type="predicted"/>
<dbReference type="Proteomes" id="UP000593966">
    <property type="component" value="Chromosome"/>
</dbReference>
<dbReference type="RefSeq" id="WP_180046073.1">
    <property type="nucleotide sequence ID" value="NZ_CP048659.1"/>
</dbReference>
<name>A0A7S6VUV2_9GAMM</name>
<organism evidence="1 2">
    <name type="scientific">Acinetobacter piscicola</name>
    <dbReference type="NCBI Taxonomy" id="2006115"/>
    <lineage>
        <taxon>Bacteria</taxon>
        <taxon>Pseudomonadati</taxon>
        <taxon>Pseudomonadota</taxon>
        <taxon>Gammaproteobacteria</taxon>
        <taxon>Moraxellales</taxon>
        <taxon>Moraxellaceae</taxon>
        <taxon>Acinetobacter</taxon>
    </lineage>
</organism>
<dbReference type="EMBL" id="CP048659">
    <property type="protein sequence ID" value="QOW45152.1"/>
    <property type="molecule type" value="Genomic_DNA"/>
</dbReference>